<dbReference type="PROSITE" id="PS50076">
    <property type="entry name" value="DNAJ_2"/>
    <property type="match status" value="1"/>
</dbReference>
<dbReference type="InterPro" id="IPR036869">
    <property type="entry name" value="J_dom_sf"/>
</dbReference>
<name>A0A2T3B252_AMORE</name>
<dbReference type="CDD" id="cd06257">
    <property type="entry name" value="DnaJ"/>
    <property type="match status" value="1"/>
</dbReference>
<dbReference type="RefSeq" id="XP_024720975.1">
    <property type="nucleotide sequence ID" value="XM_024862642.1"/>
</dbReference>
<dbReference type="Pfam" id="PF00226">
    <property type="entry name" value="DnaJ"/>
    <property type="match status" value="1"/>
</dbReference>
<dbReference type="SMART" id="SM00028">
    <property type="entry name" value="TPR"/>
    <property type="match status" value="7"/>
</dbReference>
<dbReference type="Gene3D" id="1.10.287.110">
    <property type="entry name" value="DnaJ domain"/>
    <property type="match status" value="1"/>
</dbReference>
<dbReference type="Pfam" id="PF07719">
    <property type="entry name" value="TPR_2"/>
    <property type="match status" value="1"/>
</dbReference>
<keyword evidence="1" id="KW-0677">Repeat</keyword>
<dbReference type="Pfam" id="PF13414">
    <property type="entry name" value="TPR_11"/>
    <property type="match status" value="1"/>
</dbReference>
<dbReference type="GeneID" id="36570723"/>
<dbReference type="PROSITE" id="PS50293">
    <property type="entry name" value="TPR_REGION"/>
    <property type="match status" value="1"/>
</dbReference>
<evidence type="ECO:0000313" key="8">
    <source>
        <dbReference type="Proteomes" id="UP000241818"/>
    </source>
</evidence>
<dbReference type="Proteomes" id="UP000241818">
    <property type="component" value="Unassembled WGS sequence"/>
</dbReference>
<feature type="compositionally biased region" description="Polar residues" evidence="5">
    <location>
        <begin position="112"/>
        <end position="142"/>
    </location>
</feature>
<dbReference type="InterPro" id="IPR011990">
    <property type="entry name" value="TPR-like_helical_dom_sf"/>
</dbReference>
<dbReference type="FunFam" id="1.10.287.110:FF:000055">
    <property type="entry name" value="DnaJ subfamily C member 7"/>
    <property type="match status" value="1"/>
</dbReference>
<dbReference type="InParanoid" id="A0A2T3B252"/>
<evidence type="ECO:0000256" key="3">
    <source>
        <dbReference type="ARBA" id="ARBA00023186"/>
    </source>
</evidence>
<gene>
    <name evidence="7" type="ORF">M430DRAFT_140009</name>
</gene>
<evidence type="ECO:0000259" key="6">
    <source>
        <dbReference type="PROSITE" id="PS50076"/>
    </source>
</evidence>
<dbReference type="PRINTS" id="PR00625">
    <property type="entry name" value="JDOMAIN"/>
</dbReference>
<sequence length="659" mass="71921">MRLFSKPDKKSKKPSSDEDTTQPAPSPRSSPRKSTTSSPSRPRPRDENHNHQPAQGSPRSSRRFPKPSSRHLDPNTHPLNLPPDQLQKRLSALSASSASSTTMPDAMDVDSEAQNTVPTSPPQTNMPGSFSTPKTNSASANANGDGPVPPPHRSNPTSPASDGVPTPEQAEAFKTAGNKFYKAKEYKKAIEEYTKAVEAQPSSATYLNNRAAAYISAGQYLNALEDCTRADELEPQNPKILLRLARIYTSLGRPQDALDTYARIQPPPSAKDVAPAKAMLQHIKVAEDSLRNGTTGSMVLHALDQAEKLLGADASKPRAWQLMRGEAYLKMGNVNALGDAQNVAMSLLRHNNQDPEALVLRGRALYAQGDNDKAVQHFRQAINCDPDYRDAVKYLRIVQKLDRMKAEGNAEYKAGRWQAAVDKYTEALGIDPQNKGTNSKLLQNRALCLIQLKDYTGAISDCERAISLDPSYTKAKKTKATALGKSGKWEDAVRELKELQEADPQDATIAKEIRKAELELKKSKRKDYYKILGVEKDADENQIKKAYRKAAIIHHPDKNPDDADAAERFKDIGEAYETLSDPEKRARYDSGEDLIDPMEGFGGGGMGGGMQIDPEILMQMFGAQMGGRPGGGGFHSFGGGMPGGRQRGAPQGFPGGFQF</sequence>
<keyword evidence="3" id="KW-0143">Chaperone</keyword>
<feature type="compositionally biased region" description="Low complexity" evidence="5">
    <location>
        <begin position="21"/>
        <end position="40"/>
    </location>
</feature>
<feature type="compositionally biased region" description="Basic residues" evidence="5">
    <location>
        <begin position="60"/>
        <end position="69"/>
    </location>
</feature>
<reference evidence="7 8" key="1">
    <citation type="journal article" date="2018" name="New Phytol.">
        <title>Comparative genomics and transcriptomics depict ericoid mycorrhizal fungi as versatile saprotrophs and plant mutualists.</title>
        <authorList>
            <person name="Martino E."/>
            <person name="Morin E."/>
            <person name="Grelet G.A."/>
            <person name="Kuo A."/>
            <person name="Kohler A."/>
            <person name="Daghino S."/>
            <person name="Barry K.W."/>
            <person name="Cichocki N."/>
            <person name="Clum A."/>
            <person name="Dockter R.B."/>
            <person name="Hainaut M."/>
            <person name="Kuo R.C."/>
            <person name="LaButti K."/>
            <person name="Lindahl B.D."/>
            <person name="Lindquist E.A."/>
            <person name="Lipzen A."/>
            <person name="Khouja H.R."/>
            <person name="Magnuson J."/>
            <person name="Murat C."/>
            <person name="Ohm R.A."/>
            <person name="Singer S.W."/>
            <person name="Spatafora J.W."/>
            <person name="Wang M."/>
            <person name="Veneault-Fourrey C."/>
            <person name="Henrissat B."/>
            <person name="Grigoriev I.V."/>
            <person name="Martin F.M."/>
            <person name="Perotto S."/>
        </authorList>
    </citation>
    <scope>NUCLEOTIDE SEQUENCE [LARGE SCALE GENOMIC DNA]</scope>
    <source>
        <strain evidence="7 8">ATCC 22711</strain>
    </source>
</reference>
<accession>A0A2T3B252</accession>
<dbReference type="Gene3D" id="1.25.40.10">
    <property type="entry name" value="Tetratricopeptide repeat domain"/>
    <property type="match status" value="1"/>
</dbReference>
<dbReference type="InterPro" id="IPR013105">
    <property type="entry name" value="TPR_2"/>
</dbReference>
<dbReference type="FunFam" id="1.25.40.10:FF:000097">
    <property type="entry name" value="DnaJ homolog subfamily C member 7 homolog"/>
    <property type="match status" value="1"/>
</dbReference>
<feature type="repeat" description="TPR" evidence="4">
    <location>
        <begin position="401"/>
        <end position="434"/>
    </location>
</feature>
<dbReference type="SUPFAM" id="SSF46565">
    <property type="entry name" value="Chaperone J-domain"/>
    <property type="match status" value="1"/>
</dbReference>
<dbReference type="EMBL" id="KZ679011">
    <property type="protein sequence ID" value="PSS18623.1"/>
    <property type="molecule type" value="Genomic_DNA"/>
</dbReference>
<dbReference type="Pfam" id="PF14559">
    <property type="entry name" value="TPR_19"/>
    <property type="match status" value="2"/>
</dbReference>
<evidence type="ECO:0000313" key="7">
    <source>
        <dbReference type="EMBL" id="PSS18623.1"/>
    </source>
</evidence>
<feature type="repeat" description="TPR" evidence="4">
    <location>
        <begin position="355"/>
        <end position="388"/>
    </location>
</feature>
<dbReference type="SUPFAM" id="SSF48452">
    <property type="entry name" value="TPR-like"/>
    <property type="match status" value="2"/>
</dbReference>
<dbReference type="STRING" id="857342.A0A2T3B252"/>
<dbReference type="InterPro" id="IPR052758">
    <property type="entry name" value="SRC_co-chaperone"/>
</dbReference>
<organism evidence="7 8">
    <name type="scientific">Amorphotheca resinae ATCC 22711</name>
    <dbReference type="NCBI Taxonomy" id="857342"/>
    <lineage>
        <taxon>Eukaryota</taxon>
        <taxon>Fungi</taxon>
        <taxon>Dikarya</taxon>
        <taxon>Ascomycota</taxon>
        <taxon>Pezizomycotina</taxon>
        <taxon>Leotiomycetes</taxon>
        <taxon>Helotiales</taxon>
        <taxon>Amorphothecaceae</taxon>
        <taxon>Amorphotheca</taxon>
    </lineage>
</organism>
<feature type="compositionally biased region" description="Low complexity" evidence="5">
    <location>
        <begin position="90"/>
        <end position="100"/>
    </location>
</feature>
<dbReference type="PROSITE" id="PS50005">
    <property type="entry name" value="TPR"/>
    <property type="match status" value="5"/>
</dbReference>
<dbReference type="PANTHER" id="PTHR44200:SF1">
    <property type="entry name" value="DNAJ HOMOLOG SUBFAMILY C MEMBER 7"/>
    <property type="match status" value="1"/>
</dbReference>
<feature type="repeat" description="TPR" evidence="4">
    <location>
        <begin position="170"/>
        <end position="203"/>
    </location>
</feature>
<dbReference type="InterPro" id="IPR019734">
    <property type="entry name" value="TPR_rpt"/>
</dbReference>
<evidence type="ECO:0000256" key="4">
    <source>
        <dbReference type="PROSITE-ProRule" id="PRU00339"/>
    </source>
</evidence>
<feature type="region of interest" description="Disordered" evidence="5">
    <location>
        <begin position="1"/>
        <end position="167"/>
    </location>
</feature>
<evidence type="ECO:0000256" key="1">
    <source>
        <dbReference type="ARBA" id="ARBA00022737"/>
    </source>
</evidence>
<evidence type="ECO:0000256" key="5">
    <source>
        <dbReference type="SAM" id="MobiDB-lite"/>
    </source>
</evidence>
<dbReference type="PANTHER" id="PTHR44200">
    <property type="entry name" value="DNAJ HOMOLOG SUBFAMILY C MEMBER 7"/>
    <property type="match status" value="1"/>
</dbReference>
<proteinExistence type="predicted"/>
<dbReference type="InterPro" id="IPR001623">
    <property type="entry name" value="DnaJ_domain"/>
</dbReference>
<dbReference type="SMART" id="SM00271">
    <property type="entry name" value="DnaJ"/>
    <property type="match status" value="1"/>
</dbReference>
<feature type="repeat" description="TPR" evidence="4">
    <location>
        <begin position="439"/>
        <end position="472"/>
    </location>
</feature>
<keyword evidence="2 4" id="KW-0802">TPR repeat</keyword>
<dbReference type="InterPro" id="IPR018253">
    <property type="entry name" value="DnaJ_domain_CS"/>
</dbReference>
<keyword evidence="8" id="KW-1185">Reference proteome</keyword>
<protein>
    <recommendedName>
        <fullName evidence="6">J domain-containing protein</fullName>
    </recommendedName>
</protein>
<evidence type="ECO:0000256" key="2">
    <source>
        <dbReference type="ARBA" id="ARBA00022803"/>
    </source>
</evidence>
<feature type="repeat" description="TPR" evidence="4">
    <location>
        <begin position="204"/>
        <end position="237"/>
    </location>
</feature>
<dbReference type="OrthoDB" id="1726119at2759"/>
<dbReference type="PROSITE" id="PS00636">
    <property type="entry name" value="DNAJ_1"/>
    <property type="match status" value="1"/>
</dbReference>
<feature type="domain" description="J" evidence="6">
    <location>
        <begin position="527"/>
        <end position="592"/>
    </location>
</feature>
<dbReference type="AlphaFoldDB" id="A0A2T3B252"/>